<feature type="transmembrane region" description="Helical" evidence="1">
    <location>
        <begin position="9"/>
        <end position="26"/>
    </location>
</feature>
<accession>A0A5N6NA75</accession>
<sequence>MAGKDDSEAGLLFVVSAAVVCCWLSRERLARWLLVFFTLDANLLFSVVPTSWLKRKELDREVYENRRRDYGCFSRVCCKGDGVSCKH</sequence>
<keyword evidence="1" id="KW-1133">Transmembrane helix</keyword>
<organism evidence="2 3">
    <name type="scientific">Mikania micrantha</name>
    <name type="common">bitter vine</name>
    <dbReference type="NCBI Taxonomy" id="192012"/>
    <lineage>
        <taxon>Eukaryota</taxon>
        <taxon>Viridiplantae</taxon>
        <taxon>Streptophyta</taxon>
        <taxon>Embryophyta</taxon>
        <taxon>Tracheophyta</taxon>
        <taxon>Spermatophyta</taxon>
        <taxon>Magnoliopsida</taxon>
        <taxon>eudicotyledons</taxon>
        <taxon>Gunneridae</taxon>
        <taxon>Pentapetalae</taxon>
        <taxon>asterids</taxon>
        <taxon>campanulids</taxon>
        <taxon>Asterales</taxon>
        <taxon>Asteraceae</taxon>
        <taxon>Asteroideae</taxon>
        <taxon>Heliantheae alliance</taxon>
        <taxon>Eupatorieae</taxon>
        <taxon>Mikania</taxon>
    </lineage>
</organism>
<dbReference type="AlphaFoldDB" id="A0A5N6NA75"/>
<feature type="transmembrane region" description="Helical" evidence="1">
    <location>
        <begin position="32"/>
        <end position="53"/>
    </location>
</feature>
<evidence type="ECO:0000256" key="1">
    <source>
        <dbReference type="SAM" id="Phobius"/>
    </source>
</evidence>
<keyword evidence="1" id="KW-0472">Membrane</keyword>
<keyword evidence="3" id="KW-1185">Reference proteome</keyword>
<dbReference type="Proteomes" id="UP000326396">
    <property type="component" value="Linkage Group LG2"/>
</dbReference>
<name>A0A5N6NA75_9ASTR</name>
<gene>
    <name evidence="2" type="ORF">E3N88_22342</name>
</gene>
<proteinExistence type="predicted"/>
<keyword evidence="1" id="KW-0812">Transmembrane</keyword>
<evidence type="ECO:0000313" key="2">
    <source>
        <dbReference type="EMBL" id="KAD4584741.1"/>
    </source>
</evidence>
<evidence type="ECO:0000313" key="3">
    <source>
        <dbReference type="Proteomes" id="UP000326396"/>
    </source>
</evidence>
<dbReference type="EMBL" id="SZYD01000012">
    <property type="protein sequence ID" value="KAD4584741.1"/>
    <property type="molecule type" value="Genomic_DNA"/>
</dbReference>
<reference evidence="2 3" key="1">
    <citation type="submission" date="2019-05" db="EMBL/GenBank/DDBJ databases">
        <title>Mikania micrantha, genome provides insights into the molecular mechanism of rapid growth.</title>
        <authorList>
            <person name="Liu B."/>
        </authorList>
    </citation>
    <scope>NUCLEOTIDE SEQUENCE [LARGE SCALE GENOMIC DNA]</scope>
    <source>
        <strain evidence="2">NLD-2019</strain>
        <tissue evidence="2">Leaf</tissue>
    </source>
</reference>
<comment type="caution">
    <text evidence="2">The sequence shown here is derived from an EMBL/GenBank/DDBJ whole genome shotgun (WGS) entry which is preliminary data.</text>
</comment>
<protein>
    <submittedName>
        <fullName evidence="2">Uncharacterized protein</fullName>
    </submittedName>
</protein>